<dbReference type="GO" id="GO:0016787">
    <property type="term" value="F:hydrolase activity"/>
    <property type="evidence" value="ECO:0007669"/>
    <property type="project" value="UniProtKB-KW"/>
</dbReference>
<dbReference type="SMART" id="SM00833">
    <property type="entry name" value="CobW_C"/>
    <property type="match status" value="1"/>
</dbReference>
<keyword evidence="2" id="KW-0378">Hydrolase</keyword>
<evidence type="ECO:0000256" key="2">
    <source>
        <dbReference type="ARBA" id="ARBA00022801"/>
    </source>
</evidence>
<evidence type="ECO:0000313" key="7">
    <source>
        <dbReference type="EMBL" id="QQK74714.1"/>
    </source>
</evidence>
<dbReference type="AlphaFoldDB" id="A0A7T7CAB3"/>
<dbReference type="RefSeq" id="WP_200126978.1">
    <property type="nucleotide sequence ID" value="NZ_CP054705.1"/>
</dbReference>
<dbReference type="PANTHER" id="PTHR13748">
    <property type="entry name" value="COBW-RELATED"/>
    <property type="match status" value="1"/>
</dbReference>
<organism evidence="7 8">
    <name type="scientific">Salicibibacter cibarius</name>
    <dbReference type="NCBI Taxonomy" id="2743000"/>
    <lineage>
        <taxon>Bacteria</taxon>
        <taxon>Bacillati</taxon>
        <taxon>Bacillota</taxon>
        <taxon>Bacilli</taxon>
        <taxon>Bacillales</taxon>
        <taxon>Bacillaceae</taxon>
        <taxon>Salicibibacter</taxon>
    </lineage>
</organism>
<evidence type="ECO:0000313" key="8">
    <source>
        <dbReference type="Proteomes" id="UP000595823"/>
    </source>
</evidence>
<dbReference type="InterPro" id="IPR011629">
    <property type="entry name" value="CobW-like_C"/>
</dbReference>
<gene>
    <name evidence="7" type="ORF">HUG15_03235</name>
</gene>
<keyword evidence="3" id="KW-0143">Chaperone</keyword>
<dbReference type="Pfam" id="PF07683">
    <property type="entry name" value="CobW_C"/>
    <property type="match status" value="1"/>
</dbReference>
<accession>A0A7T7CAB3</accession>
<evidence type="ECO:0000256" key="5">
    <source>
        <dbReference type="ARBA" id="ARBA00049117"/>
    </source>
</evidence>
<dbReference type="EMBL" id="CP054705">
    <property type="protein sequence ID" value="QQK74714.1"/>
    <property type="molecule type" value="Genomic_DNA"/>
</dbReference>
<dbReference type="InterPro" id="IPR027417">
    <property type="entry name" value="P-loop_NTPase"/>
</dbReference>
<reference evidence="7 8" key="1">
    <citation type="submission" date="2020-06" db="EMBL/GenBank/DDBJ databases">
        <title>Genomic analysis of Salicibibacter sp. NKC5-3.</title>
        <authorList>
            <person name="Oh Y.J."/>
        </authorList>
    </citation>
    <scope>NUCLEOTIDE SEQUENCE [LARGE SCALE GENOMIC DNA]</scope>
    <source>
        <strain evidence="7 8">NKC5-3</strain>
    </source>
</reference>
<dbReference type="CDD" id="cd03112">
    <property type="entry name" value="CobW-like"/>
    <property type="match status" value="1"/>
</dbReference>
<keyword evidence="8" id="KW-1185">Reference proteome</keyword>
<dbReference type="KEGG" id="scia:HUG15_03235"/>
<evidence type="ECO:0000256" key="4">
    <source>
        <dbReference type="ARBA" id="ARBA00034320"/>
    </source>
</evidence>
<sequence>MDARVPVIVINGFLGSGKTTLLKSLIKETKEKGLKASVLINEFGKNDTDGQIVSPEINSKDIETIVDGCICCTKKSEVVYSLEKLLRKSPDVIFVESTGVANPEEIVDAFSNREIISKLFLSKMVTMIDAQQLLEQNILLDKKLQNTVETQMIAADLLIVNKIDLIDKTSKPEIITDIRENNERGKIIFTTYSTFDYKYIFESVTNKTKSLTSLFDRDSQHGNLSYTSLATITLPAPNNLNEEKFKSFLLSLHPNLLRAKGYVGLQDKNGLFLLQHVKNNTVFQKVEYHKETYLTFIGIDLDAKQIYEGINSLQNQNS</sequence>
<evidence type="ECO:0000256" key="3">
    <source>
        <dbReference type="ARBA" id="ARBA00023186"/>
    </source>
</evidence>
<protein>
    <submittedName>
        <fullName evidence="7">GTP-binding protein</fullName>
    </submittedName>
</protein>
<dbReference type="InterPro" id="IPR036627">
    <property type="entry name" value="CobW-likC_sf"/>
</dbReference>
<dbReference type="Gene3D" id="3.40.50.300">
    <property type="entry name" value="P-loop containing nucleotide triphosphate hydrolases"/>
    <property type="match status" value="1"/>
</dbReference>
<dbReference type="InterPro" id="IPR051316">
    <property type="entry name" value="Zinc-reg_GTPase_activator"/>
</dbReference>
<dbReference type="InterPro" id="IPR003495">
    <property type="entry name" value="CobW/HypB/UreG_nucleotide-bd"/>
</dbReference>
<evidence type="ECO:0000259" key="6">
    <source>
        <dbReference type="SMART" id="SM00833"/>
    </source>
</evidence>
<comment type="catalytic activity">
    <reaction evidence="5">
        <text>GTP + H2O = GDP + phosphate + H(+)</text>
        <dbReference type="Rhea" id="RHEA:19669"/>
        <dbReference type="ChEBI" id="CHEBI:15377"/>
        <dbReference type="ChEBI" id="CHEBI:15378"/>
        <dbReference type="ChEBI" id="CHEBI:37565"/>
        <dbReference type="ChEBI" id="CHEBI:43474"/>
        <dbReference type="ChEBI" id="CHEBI:58189"/>
    </reaction>
    <physiologicalReaction direction="left-to-right" evidence="5">
        <dbReference type="Rhea" id="RHEA:19670"/>
    </physiologicalReaction>
</comment>
<dbReference type="Gene3D" id="3.30.1220.10">
    <property type="entry name" value="CobW-like, C-terminal domain"/>
    <property type="match status" value="1"/>
</dbReference>
<name>A0A7T7CAB3_9BACI</name>
<dbReference type="Proteomes" id="UP000595823">
    <property type="component" value="Chromosome"/>
</dbReference>
<keyword evidence="1" id="KW-0547">Nucleotide-binding</keyword>
<dbReference type="SUPFAM" id="SSF90002">
    <property type="entry name" value="Hypothetical protein YjiA, C-terminal domain"/>
    <property type="match status" value="1"/>
</dbReference>
<dbReference type="Pfam" id="PF02492">
    <property type="entry name" value="cobW"/>
    <property type="match status" value="1"/>
</dbReference>
<proteinExistence type="inferred from homology"/>
<dbReference type="GO" id="GO:0000166">
    <property type="term" value="F:nucleotide binding"/>
    <property type="evidence" value="ECO:0007669"/>
    <property type="project" value="UniProtKB-KW"/>
</dbReference>
<evidence type="ECO:0000256" key="1">
    <source>
        <dbReference type="ARBA" id="ARBA00022741"/>
    </source>
</evidence>
<feature type="domain" description="CobW C-terminal" evidence="6">
    <location>
        <begin position="229"/>
        <end position="314"/>
    </location>
</feature>
<comment type="similarity">
    <text evidence="4">Belongs to the SIMIBI class G3E GTPase family. ZNG1 subfamily.</text>
</comment>
<dbReference type="PANTHER" id="PTHR13748:SF62">
    <property type="entry name" value="COBW DOMAIN-CONTAINING PROTEIN"/>
    <property type="match status" value="1"/>
</dbReference>
<dbReference type="GO" id="GO:0005737">
    <property type="term" value="C:cytoplasm"/>
    <property type="evidence" value="ECO:0007669"/>
    <property type="project" value="TreeGrafter"/>
</dbReference>
<dbReference type="SUPFAM" id="SSF52540">
    <property type="entry name" value="P-loop containing nucleoside triphosphate hydrolases"/>
    <property type="match status" value="1"/>
</dbReference>